<dbReference type="InterPro" id="IPR036291">
    <property type="entry name" value="NAD(P)-bd_dom_sf"/>
</dbReference>
<dbReference type="SUPFAM" id="SSF51735">
    <property type="entry name" value="NAD(P)-binding Rossmann-fold domains"/>
    <property type="match status" value="1"/>
</dbReference>
<proteinExistence type="inferred from homology"/>
<dbReference type="PANTHER" id="PTHR43708">
    <property type="entry name" value="CONSERVED EXPRESSED OXIDOREDUCTASE (EUROFUNG)"/>
    <property type="match status" value="1"/>
</dbReference>
<evidence type="ECO:0000313" key="5">
    <source>
        <dbReference type="EMBL" id="MFD1512057.1"/>
    </source>
</evidence>
<dbReference type="InterPro" id="IPR055170">
    <property type="entry name" value="GFO_IDH_MocA-like_dom"/>
</dbReference>
<dbReference type="InterPro" id="IPR008354">
    <property type="entry name" value="Glc-Fru_OxRdtase_bac"/>
</dbReference>
<dbReference type="Pfam" id="PF01408">
    <property type="entry name" value="GFO_IDH_MocA"/>
    <property type="match status" value="1"/>
</dbReference>
<evidence type="ECO:0000313" key="6">
    <source>
        <dbReference type="Proteomes" id="UP001597187"/>
    </source>
</evidence>
<evidence type="ECO:0000259" key="4">
    <source>
        <dbReference type="Pfam" id="PF22725"/>
    </source>
</evidence>
<dbReference type="InterPro" id="IPR051317">
    <property type="entry name" value="Gfo/Idh/MocA_oxidoreduct"/>
</dbReference>
<dbReference type="NCBIfam" id="NF041392">
    <property type="entry name" value="XylDh_Gfo6_Halo"/>
    <property type="match status" value="1"/>
</dbReference>
<dbReference type="InterPro" id="IPR000683">
    <property type="entry name" value="Gfo/Idh/MocA-like_OxRdtase_N"/>
</dbReference>
<sequence>MHIRDDLRSFGDRDWDTDVDTTLRFALVGLGGFAKKAALPAIADADYCDPTVFVTGSADEVRDLAADHDVDHVVDYDAFADGEASDAYDAVYVATPNALHREHVEAAANLGKAVVSEKPLADTVADAEAVVAACEDAGVPLMTAYRMQLDPAMRRLRDSLDDLVGDPVQFHGDFTFDVMGGSRGPDQWRIDPDLAGGGALFDVGVYPLNTARFLLGEDPVAVWGRTRGEDPFDGTPRQDDDGAYRAADEHVGFGVEWADCTGLFTANFSGQAGATLTVVGSEGRVRIEDAFQPKRERQITVERDDGTVELTVPATDELREEFDYFAHQVATDGDVEPDGEDGLTDVRALAGVLQSAATGRRVPLD</sequence>
<dbReference type="Gene3D" id="3.40.50.720">
    <property type="entry name" value="NAD(P)-binding Rossmann-like Domain"/>
    <property type="match status" value="1"/>
</dbReference>
<dbReference type="EC" id="1.1.1.424" evidence="5"/>
<dbReference type="Gene3D" id="3.30.360.10">
    <property type="entry name" value="Dihydrodipicolinate Reductase, domain 2"/>
    <property type="match status" value="1"/>
</dbReference>
<dbReference type="PRINTS" id="PR01775">
    <property type="entry name" value="GLFROXRDTASE"/>
</dbReference>
<feature type="domain" description="GFO/IDH/MocA-like oxidoreductase" evidence="4">
    <location>
        <begin position="163"/>
        <end position="285"/>
    </location>
</feature>
<dbReference type="RefSeq" id="WP_250872045.1">
    <property type="nucleotide sequence ID" value="NZ_JALXFV010000002.1"/>
</dbReference>
<evidence type="ECO:0000256" key="1">
    <source>
        <dbReference type="ARBA" id="ARBA00010928"/>
    </source>
</evidence>
<comment type="similarity">
    <text evidence="1">Belongs to the Gfo/Idh/MocA family.</text>
</comment>
<dbReference type="InterPro" id="IPR049838">
    <property type="entry name" value="XacA-like"/>
</dbReference>
<dbReference type="SUPFAM" id="SSF55347">
    <property type="entry name" value="Glyceraldehyde-3-phosphate dehydrogenase-like, C-terminal domain"/>
    <property type="match status" value="1"/>
</dbReference>
<keyword evidence="2 5" id="KW-0560">Oxidoreductase</keyword>
<evidence type="ECO:0000256" key="2">
    <source>
        <dbReference type="ARBA" id="ARBA00023002"/>
    </source>
</evidence>
<feature type="domain" description="Gfo/Idh/MocA-like oxidoreductase N-terminal" evidence="3">
    <location>
        <begin position="23"/>
        <end position="144"/>
    </location>
</feature>
<dbReference type="Proteomes" id="UP001597187">
    <property type="component" value="Unassembled WGS sequence"/>
</dbReference>
<gene>
    <name evidence="5" type="primary">gfo6</name>
    <name evidence="5" type="ORF">ACFSBT_02020</name>
</gene>
<organism evidence="5 6">
    <name type="scientific">Halomarina rubra</name>
    <dbReference type="NCBI Taxonomy" id="2071873"/>
    <lineage>
        <taxon>Archaea</taxon>
        <taxon>Methanobacteriati</taxon>
        <taxon>Methanobacteriota</taxon>
        <taxon>Stenosarchaea group</taxon>
        <taxon>Halobacteria</taxon>
        <taxon>Halobacteriales</taxon>
        <taxon>Natronomonadaceae</taxon>
        <taxon>Halomarina</taxon>
    </lineage>
</organism>
<dbReference type="Pfam" id="PF22725">
    <property type="entry name" value="GFO_IDH_MocA_C3"/>
    <property type="match status" value="1"/>
</dbReference>
<comment type="caution">
    <text evidence="5">The sequence shown here is derived from an EMBL/GenBank/DDBJ whole genome shotgun (WGS) entry which is preliminary data.</text>
</comment>
<dbReference type="PANTHER" id="PTHR43708:SF5">
    <property type="entry name" value="CONSERVED EXPRESSED OXIDOREDUCTASE (EUROFUNG)-RELATED"/>
    <property type="match status" value="1"/>
</dbReference>
<dbReference type="GO" id="GO:0016491">
    <property type="term" value="F:oxidoreductase activity"/>
    <property type="evidence" value="ECO:0007669"/>
    <property type="project" value="UniProtKB-KW"/>
</dbReference>
<keyword evidence="6" id="KW-1185">Reference proteome</keyword>
<evidence type="ECO:0000259" key="3">
    <source>
        <dbReference type="Pfam" id="PF01408"/>
    </source>
</evidence>
<dbReference type="EMBL" id="JBHUDC010000002">
    <property type="protein sequence ID" value="MFD1512057.1"/>
    <property type="molecule type" value="Genomic_DNA"/>
</dbReference>
<dbReference type="AlphaFoldDB" id="A0ABD6AQZ2"/>
<name>A0ABD6AQZ2_9EURY</name>
<reference evidence="5 6" key="1">
    <citation type="journal article" date="2019" name="Int. J. Syst. Evol. Microbiol.">
        <title>The Global Catalogue of Microorganisms (GCM) 10K type strain sequencing project: providing services to taxonomists for standard genome sequencing and annotation.</title>
        <authorList>
            <consortium name="The Broad Institute Genomics Platform"/>
            <consortium name="The Broad Institute Genome Sequencing Center for Infectious Disease"/>
            <person name="Wu L."/>
            <person name="Ma J."/>
        </authorList>
    </citation>
    <scope>NUCLEOTIDE SEQUENCE [LARGE SCALE GENOMIC DNA]</scope>
    <source>
        <strain evidence="5 6">CGMCC 1.12563</strain>
    </source>
</reference>
<protein>
    <submittedName>
        <fullName evidence="5">D-xylose 1-dehydrogenase Gfo6</fullName>
        <ecNumber evidence="5">1.1.1.424</ecNumber>
    </submittedName>
</protein>
<accession>A0ABD6AQZ2</accession>